<proteinExistence type="predicted"/>
<gene>
    <name evidence="1" type="ORF">M9Y10_027666</name>
</gene>
<protein>
    <recommendedName>
        <fullName evidence="3">Surface antigen BspA-like</fullName>
    </recommendedName>
</protein>
<dbReference type="SUPFAM" id="SSF52058">
    <property type="entry name" value="L domain-like"/>
    <property type="match status" value="1"/>
</dbReference>
<dbReference type="InterPro" id="IPR032675">
    <property type="entry name" value="LRR_dom_sf"/>
</dbReference>
<dbReference type="Pfam" id="PF13306">
    <property type="entry name" value="LRR_5"/>
    <property type="match status" value="1"/>
</dbReference>
<keyword evidence="2" id="KW-1185">Reference proteome</keyword>
<dbReference type="Gene3D" id="3.80.10.10">
    <property type="entry name" value="Ribonuclease Inhibitor"/>
    <property type="match status" value="1"/>
</dbReference>
<organism evidence="1 2">
    <name type="scientific">Tritrichomonas musculus</name>
    <dbReference type="NCBI Taxonomy" id="1915356"/>
    <lineage>
        <taxon>Eukaryota</taxon>
        <taxon>Metamonada</taxon>
        <taxon>Parabasalia</taxon>
        <taxon>Tritrichomonadida</taxon>
        <taxon>Tritrichomonadidae</taxon>
        <taxon>Tritrichomonas</taxon>
    </lineage>
</organism>
<reference evidence="1 2" key="1">
    <citation type="submission" date="2024-04" db="EMBL/GenBank/DDBJ databases">
        <title>Tritrichomonas musculus Genome.</title>
        <authorList>
            <person name="Alves-Ferreira E."/>
            <person name="Grigg M."/>
            <person name="Lorenzi H."/>
            <person name="Galac M."/>
        </authorList>
    </citation>
    <scope>NUCLEOTIDE SEQUENCE [LARGE SCALE GENOMIC DNA]</scope>
    <source>
        <strain evidence="1 2">EAF2021</strain>
    </source>
</reference>
<evidence type="ECO:0008006" key="3">
    <source>
        <dbReference type="Google" id="ProtNLM"/>
    </source>
</evidence>
<sequence length="116" mass="13008">MAFFNSSIVKIFIPPQVTKIGDDAFTSCKKLKRIEIPNDSKLQTIGSSFLLSQIESIFIPPNVTEIGFGAFHECKNLKIIEFAENSRIKNSVKDIISTNVVIMIPKELNESFCINI</sequence>
<evidence type="ECO:0000313" key="1">
    <source>
        <dbReference type="EMBL" id="KAK8840839.1"/>
    </source>
</evidence>
<name>A0ABR2H3N4_9EUKA</name>
<dbReference type="InterPro" id="IPR026906">
    <property type="entry name" value="LRR_5"/>
</dbReference>
<comment type="caution">
    <text evidence="1">The sequence shown here is derived from an EMBL/GenBank/DDBJ whole genome shotgun (WGS) entry which is preliminary data.</text>
</comment>
<dbReference type="Proteomes" id="UP001470230">
    <property type="component" value="Unassembled WGS sequence"/>
</dbReference>
<evidence type="ECO:0000313" key="2">
    <source>
        <dbReference type="Proteomes" id="UP001470230"/>
    </source>
</evidence>
<accession>A0ABR2H3N4</accession>
<dbReference type="EMBL" id="JAPFFF010000043">
    <property type="protein sequence ID" value="KAK8840839.1"/>
    <property type="molecule type" value="Genomic_DNA"/>
</dbReference>